<sequence length="106" mass="11038">MVARPLSGSGAVPQLQSQSQSQVRRVPSATSINSAMSRQSGGYQHYDRNAYVDIALLASPSPSTVELAGMASPHTMANTRANAVYSAGPSRLRGSSPAASYASLRD</sequence>
<feature type="compositionally biased region" description="Low complexity" evidence="1">
    <location>
        <begin position="12"/>
        <end position="28"/>
    </location>
</feature>
<evidence type="ECO:0000256" key="1">
    <source>
        <dbReference type="SAM" id="MobiDB-lite"/>
    </source>
</evidence>
<dbReference type="EMBL" id="LR729598">
    <property type="protein sequence ID" value="VWP01707.1"/>
    <property type="molecule type" value="Genomic_DNA"/>
</dbReference>
<reference evidence="2" key="1">
    <citation type="submission" date="2019-10" db="EMBL/GenBank/DDBJ databases">
        <authorList>
            <person name="Nor Muhammad N."/>
        </authorList>
    </citation>
    <scope>NUCLEOTIDE SEQUENCE</scope>
</reference>
<organism evidence="2">
    <name type="scientific">Ganoderma boninense</name>
    <dbReference type="NCBI Taxonomy" id="34458"/>
    <lineage>
        <taxon>Eukaryota</taxon>
        <taxon>Fungi</taxon>
        <taxon>Dikarya</taxon>
        <taxon>Basidiomycota</taxon>
        <taxon>Agaricomycotina</taxon>
        <taxon>Agaricomycetes</taxon>
        <taxon>Polyporales</taxon>
        <taxon>Polyporaceae</taxon>
        <taxon>Ganoderma</taxon>
    </lineage>
</organism>
<protein>
    <submittedName>
        <fullName evidence="2">Uncharacterized protein</fullName>
    </submittedName>
</protein>
<name>A0A5K1K6N6_9APHY</name>
<dbReference type="AlphaFoldDB" id="A0A5K1K6N6"/>
<evidence type="ECO:0000313" key="2">
    <source>
        <dbReference type="EMBL" id="VWP01707.1"/>
    </source>
</evidence>
<accession>A0A5K1K6N6</accession>
<proteinExistence type="predicted"/>
<gene>
    <name evidence="2" type="primary">I1SAN0</name>
</gene>
<feature type="region of interest" description="Disordered" evidence="1">
    <location>
        <begin position="1"/>
        <end position="43"/>
    </location>
</feature>
<feature type="compositionally biased region" description="Polar residues" evidence="1">
    <location>
        <begin position="29"/>
        <end position="42"/>
    </location>
</feature>
<feature type="region of interest" description="Disordered" evidence="1">
    <location>
        <begin position="85"/>
        <end position="106"/>
    </location>
</feature>